<dbReference type="AlphaFoldDB" id="A0A547QB45"/>
<evidence type="ECO:0000313" key="6">
    <source>
        <dbReference type="Proteomes" id="UP000318590"/>
    </source>
</evidence>
<keyword evidence="4" id="KW-0479">Metal-binding</keyword>
<comment type="caution">
    <text evidence="5">The sequence shown here is derived from an EMBL/GenBank/DDBJ whole genome shotgun (WGS) entry which is preliminary data.</text>
</comment>
<evidence type="ECO:0000256" key="4">
    <source>
        <dbReference type="RuleBase" id="RU361279"/>
    </source>
</evidence>
<protein>
    <recommendedName>
        <fullName evidence="4">5-formyltetrahydrofolate cyclo-ligase</fullName>
        <ecNumber evidence="4">6.3.3.2</ecNumber>
    </recommendedName>
</protein>
<evidence type="ECO:0000256" key="1">
    <source>
        <dbReference type="ARBA" id="ARBA00010638"/>
    </source>
</evidence>
<keyword evidence="5" id="KW-0436">Ligase</keyword>
<name>A0A547QB45_9RHOB</name>
<dbReference type="Proteomes" id="UP000318590">
    <property type="component" value="Unassembled WGS sequence"/>
</dbReference>
<dbReference type="PANTHER" id="PTHR23407">
    <property type="entry name" value="ATPASE INHIBITOR/5-FORMYLTETRAHYDROFOLATE CYCLO-LIGASE"/>
    <property type="match status" value="1"/>
</dbReference>
<keyword evidence="3 4" id="KW-0067">ATP-binding</keyword>
<dbReference type="PANTHER" id="PTHR23407:SF1">
    <property type="entry name" value="5-FORMYLTETRAHYDROFOLATE CYCLO-LIGASE"/>
    <property type="match status" value="1"/>
</dbReference>
<dbReference type="InterPro" id="IPR037171">
    <property type="entry name" value="NagB/RpiA_transferase-like"/>
</dbReference>
<dbReference type="GO" id="GO:0046872">
    <property type="term" value="F:metal ion binding"/>
    <property type="evidence" value="ECO:0007669"/>
    <property type="project" value="UniProtKB-KW"/>
</dbReference>
<dbReference type="GO" id="GO:0009396">
    <property type="term" value="P:folic acid-containing compound biosynthetic process"/>
    <property type="evidence" value="ECO:0007669"/>
    <property type="project" value="TreeGrafter"/>
</dbReference>
<evidence type="ECO:0000313" key="5">
    <source>
        <dbReference type="EMBL" id="TRD23602.1"/>
    </source>
</evidence>
<keyword evidence="6" id="KW-1185">Reference proteome</keyword>
<comment type="cofactor">
    <cofactor evidence="4">
        <name>Mg(2+)</name>
        <dbReference type="ChEBI" id="CHEBI:18420"/>
    </cofactor>
</comment>
<dbReference type="InterPro" id="IPR002698">
    <property type="entry name" value="FTHF_cligase"/>
</dbReference>
<evidence type="ECO:0000256" key="3">
    <source>
        <dbReference type="ARBA" id="ARBA00022840"/>
    </source>
</evidence>
<dbReference type="OrthoDB" id="9801938at2"/>
<dbReference type="GO" id="GO:0035999">
    <property type="term" value="P:tetrahydrofolate interconversion"/>
    <property type="evidence" value="ECO:0007669"/>
    <property type="project" value="TreeGrafter"/>
</dbReference>
<reference evidence="5 6" key="1">
    <citation type="submission" date="2019-06" db="EMBL/GenBank/DDBJ databases">
        <title>Paenimaribius caenipelagi gen. nov., sp. nov., isolated from a tidal flat.</title>
        <authorList>
            <person name="Yoon J.-H."/>
        </authorList>
    </citation>
    <scope>NUCLEOTIDE SEQUENCE [LARGE SCALE GENOMIC DNA]</scope>
    <source>
        <strain evidence="5 6">JBTF-M29</strain>
    </source>
</reference>
<keyword evidence="4" id="KW-0460">Magnesium</keyword>
<accession>A0A547QB45</accession>
<sequence length="186" mass="20109">MSDIAAVKAAARKAAFARRAEDHRRLGAVVAPALTRLAEALDGAGGPVAVYWPIRTEIDPRPVLKDLSTQTCLPVVPGPDQPLRFRTWSDGDAIEPASFGVPVPATGDWLRPRTLIVPLLAFDRRGYRLGYGGGFYDRTIAELSGLHPLRCIGFAYDAQEVEAVPVEATDLPLDLIVTPTRTIRVG</sequence>
<organism evidence="5 6">
    <name type="scientific">Palleronia caenipelagi</name>
    <dbReference type="NCBI Taxonomy" id="2489174"/>
    <lineage>
        <taxon>Bacteria</taxon>
        <taxon>Pseudomonadati</taxon>
        <taxon>Pseudomonadota</taxon>
        <taxon>Alphaproteobacteria</taxon>
        <taxon>Rhodobacterales</taxon>
        <taxon>Roseobacteraceae</taxon>
        <taxon>Palleronia</taxon>
    </lineage>
</organism>
<dbReference type="Pfam" id="PF01812">
    <property type="entry name" value="5-FTHF_cyc-lig"/>
    <property type="match status" value="1"/>
</dbReference>
<comment type="catalytic activity">
    <reaction evidence="4">
        <text>(6S)-5-formyl-5,6,7,8-tetrahydrofolate + ATP = (6R)-5,10-methenyltetrahydrofolate + ADP + phosphate</text>
        <dbReference type="Rhea" id="RHEA:10488"/>
        <dbReference type="ChEBI" id="CHEBI:30616"/>
        <dbReference type="ChEBI" id="CHEBI:43474"/>
        <dbReference type="ChEBI" id="CHEBI:57455"/>
        <dbReference type="ChEBI" id="CHEBI:57457"/>
        <dbReference type="ChEBI" id="CHEBI:456216"/>
        <dbReference type="EC" id="6.3.3.2"/>
    </reaction>
</comment>
<dbReference type="NCBIfam" id="TIGR02727">
    <property type="entry name" value="MTHFS_bact"/>
    <property type="match status" value="1"/>
</dbReference>
<dbReference type="InterPro" id="IPR024185">
    <property type="entry name" value="FTHF_cligase-like_sf"/>
</dbReference>
<dbReference type="SUPFAM" id="SSF100950">
    <property type="entry name" value="NagB/RpiA/CoA transferase-like"/>
    <property type="match status" value="1"/>
</dbReference>
<proteinExistence type="inferred from homology"/>
<evidence type="ECO:0000256" key="2">
    <source>
        <dbReference type="ARBA" id="ARBA00022741"/>
    </source>
</evidence>
<dbReference type="EC" id="6.3.3.2" evidence="4"/>
<dbReference type="GO" id="GO:0005524">
    <property type="term" value="F:ATP binding"/>
    <property type="evidence" value="ECO:0007669"/>
    <property type="project" value="UniProtKB-KW"/>
</dbReference>
<comment type="similarity">
    <text evidence="1 4">Belongs to the 5-formyltetrahydrofolate cyclo-ligase family.</text>
</comment>
<gene>
    <name evidence="5" type="ORF">FEV53_00875</name>
</gene>
<dbReference type="Gene3D" id="3.40.50.10420">
    <property type="entry name" value="NagB/RpiA/CoA transferase-like"/>
    <property type="match status" value="1"/>
</dbReference>
<dbReference type="EMBL" id="VFSV01000001">
    <property type="protein sequence ID" value="TRD23602.1"/>
    <property type="molecule type" value="Genomic_DNA"/>
</dbReference>
<dbReference type="GO" id="GO:0030272">
    <property type="term" value="F:5-formyltetrahydrofolate cyclo-ligase activity"/>
    <property type="evidence" value="ECO:0007669"/>
    <property type="project" value="UniProtKB-EC"/>
</dbReference>
<dbReference type="RefSeq" id="WP_142832924.1">
    <property type="nucleotide sequence ID" value="NZ_VFSV01000001.1"/>
</dbReference>
<keyword evidence="2 4" id="KW-0547">Nucleotide-binding</keyword>